<evidence type="ECO:0000313" key="2">
    <source>
        <dbReference type="Proteomes" id="UP001501591"/>
    </source>
</evidence>
<accession>A0ABP7N6H9</accession>
<keyword evidence="2" id="KW-1185">Reference proteome</keyword>
<reference evidence="2" key="1">
    <citation type="journal article" date="2019" name="Int. J. Syst. Evol. Microbiol.">
        <title>The Global Catalogue of Microorganisms (GCM) 10K type strain sequencing project: providing services to taxonomists for standard genome sequencing and annotation.</title>
        <authorList>
            <consortium name="The Broad Institute Genomics Platform"/>
            <consortium name="The Broad Institute Genome Sequencing Center for Infectious Disease"/>
            <person name="Wu L."/>
            <person name="Ma J."/>
        </authorList>
    </citation>
    <scope>NUCLEOTIDE SEQUENCE [LARGE SCALE GENOMIC DNA]</scope>
    <source>
        <strain evidence="2">JCM 17024</strain>
    </source>
</reference>
<proteinExistence type="predicted"/>
<dbReference type="EMBL" id="BAABCP010000001">
    <property type="protein sequence ID" value="GAA3936617.1"/>
    <property type="molecule type" value="Genomic_DNA"/>
</dbReference>
<protein>
    <submittedName>
        <fullName evidence="1">Uncharacterized protein</fullName>
    </submittedName>
</protein>
<dbReference type="Proteomes" id="UP001501591">
    <property type="component" value="Unassembled WGS sequence"/>
</dbReference>
<organism evidence="1 2">
    <name type="scientific">Microbacterium soli</name>
    <dbReference type="NCBI Taxonomy" id="446075"/>
    <lineage>
        <taxon>Bacteria</taxon>
        <taxon>Bacillati</taxon>
        <taxon>Actinomycetota</taxon>
        <taxon>Actinomycetes</taxon>
        <taxon>Micrococcales</taxon>
        <taxon>Microbacteriaceae</taxon>
        <taxon>Microbacterium</taxon>
    </lineage>
</organism>
<evidence type="ECO:0000313" key="1">
    <source>
        <dbReference type="EMBL" id="GAA3936617.1"/>
    </source>
</evidence>
<name>A0ABP7N6H9_9MICO</name>
<sequence length="65" mass="6734">MTVLKGCSAQSHIAHEITRFRGGSGPSPPPWPKAVSAAVVIGVSGTDADCSSLMLAVWRGQVNGW</sequence>
<gene>
    <name evidence="1" type="ORF">GCM10022383_13630</name>
</gene>
<comment type="caution">
    <text evidence="1">The sequence shown here is derived from an EMBL/GenBank/DDBJ whole genome shotgun (WGS) entry which is preliminary data.</text>
</comment>